<comment type="caution">
    <text evidence="4">The sequence shown here is derived from an EMBL/GenBank/DDBJ whole genome shotgun (WGS) entry which is preliminary data.</text>
</comment>
<evidence type="ECO:0000313" key="5">
    <source>
        <dbReference type="Proteomes" id="UP000218231"/>
    </source>
</evidence>
<dbReference type="PANTHER" id="PTHR24637">
    <property type="entry name" value="COLLAGEN"/>
    <property type="match status" value="1"/>
</dbReference>
<keyword evidence="3" id="KW-1133">Transmembrane helix</keyword>
<evidence type="ECO:0000256" key="2">
    <source>
        <dbReference type="SAM" id="MobiDB-lite"/>
    </source>
</evidence>
<keyword evidence="3" id="KW-0812">Transmembrane</keyword>
<dbReference type="Proteomes" id="UP000218231">
    <property type="component" value="Unassembled WGS sequence"/>
</dbReference>
<gene>
    <name evidence="4" type="ORF">WR25_23952</name>
</gene>
<dbReference type="PANTHER" id="PTHR24637:SF421">
    <property type="entry name" value="CUTICLE COLLAGEN DPY-2"/>
    <property type="match status" value="1"/>
</dbReference>
<dbReference type="STRING" id="2018661.A0A2A2LAS6"/>
<protein>
    <recommendedName>
        <fullName evidence="6">Nematode cuticle collagen N-terminal domain-containing protein</fullName>
    </recommendedName>
</protein>
<feature type="transmembrane region" description="Helical" evidence="3">
    <location>
        <begin position="12"/>
        <end position="40"/>
    </location>
</feature>
<organism evidence="4 5">
    <name type="scientific">Diploscapter pachys</name>
    <dbReference type="NCBI Taxonomy" id="2018661"/>
    <lineage>
        <taxon>Eukaryota</taxon>
        <taxon>Metazoa</taxon>
        <taxon>Ecdysozoa</taxon>
        <taxon>Nematoda</taxon>
        <taxon>Chromadorea</taxon>
        <taxon>Rhabditida</taxon>
        <taxon>Rhabditina</taxon>
        <taxon>Rhabditomorpha</taxon>
        <taxon>Rhabditoidea</taxon>
        <taxon>Rhabditidae</taxon>
        <taxon>Diploscapter</taxon>
    </lineage>
</organism>
<keyword evidence="1" id="KW-0677">Repeat</keyword>
<keyword evidence="3" id="KW-0472">Membrane</keyword>
<keyword evidence="5" id="KW-1185">Reference proteome</keyword>
<evidence type="ECO:0000256" key="1">
    <source>
        <dbReference type="ARBA" id="ARBA00022737"/>
    </source>
</evidence>
<proteinExistence type="predicted"/>
<dbReference type="AlphaFoldDB" id="A0A2A2LAS6"/>
<evidence type="ECO:0000256" key="3">
    <source>
        <dbReference type="SAM" id="Phobius"/>
    </source>
</evidence>
<feature type="region of interest" description="Disordered" evidence="2">
    <location>
        <begin position="130"/>
        <end position="165"/>
    </location>
</feature>
<evidence type="ECO:0008006" key="6">
    <source>
        <dbReference type="Google" id="ProtNLM"/>
    </source>
</evidence>
<dbReference type="EMBL" id="LIAE01006990">
    <property type="protein sequence ID" value="PAV83137.1"/>
    <property type="molecule type" value="Genomic_DNA"/>
</dbReference>
<dbReference type="OrthoDB" id="5855503at2759"/>
<reference evidence="4 5" key="1">
    <citation type="journal article" date="2017" name="Curr. Biol.">
        <title>Genome architecture and evolution of a unichromosomal asexual nematode.</title>
        <authorList>
            <person name="Fradin H."/>
            <person name="Zegar C."/>
            <person name="Gutwein M."/>
            <person name="Lucas J."/>
            <person name="Kovtun M."/>
            <person name="Corcoran D."/>
            <person name="Baugh L.R."/>
            <person name="Kiontke K."/>
            <person name="Gunsalus K."/>
            <person name="Fitch D.H."/>
            <person name="Piano F."/>
        </authorList>
    </citation>
    <scope>NUCLEOTIDE SEQUENCE [LARGE SCALE GENOMIC DNA]</scope>
    <source>
        <strain evidence="4">PF1309</strain>
    </source>
</reference>
<sequence length="264" mass="27889">MRPFSQLLTDPSIALVLSVAALICASALTPLIFFHSIYVFSTVEQEHCPTLIGGMWRRVDLARQHAHEQIRRKRQLATCCVGPPGGVGRPVLVELVGLLKAIRGVGANGNVRLGSQEDLALQATKENAEKGEMLASKEGVPAPPSPSGEMGERGDVGFDGSEGTPGGKHLIFEILDCQKWDFRSCPPGAKGAAGRRGEDGIVGERGQRGFPGNPGQKGDRGSPGDTGPPGQKGEKWPCETCPPPRVSPGYYTGAASSKKSVRKS</sequence>
<evidence type="ECO:0000313" key="4">
    <source>
        <dbReference type="EMBL" id="PAV83137.1"/>
    </source>
</evidence>
<name>A0A2A2LAS6_9BILA</name>
<dbReference type="InterPro" id="IPR008160">
    <property type="entry name" value="Collagen"/>
</dbReference>
<accession>A0A2A2LAS6</accession>
<dbReference type="Pfam" id="PF01391">
    <property type="entry name" value="Collagen"/>
    <property type="match status" value="1"/>
</dbReference>
<feature type="region of interest" description="Disordered" evidence="2">
    <location>
        <begin position="188"/>
        <end position="264"/>
    </location>
</feature>